<keyword evidence="2" id="KW-0808">Transferase</keyword>
<dbReference type="AlphaFoldDB" id="A0A7J7M046"/>
<dbReference type="OrthoDB" id="4173905at2759"/>
<dbReference type="InterPro" id="IPR001441">
    <property type="entry name" value="UPP_synth-like"/>
</dbReference>
<proteinExistence type="inferred from homology"/>
<dbReference type="PANTHER" id="PTHR10291">
    <property type="entry name" value="DEHYDRODOLICHYL DIPHOSPHATE SYNTHASE FAMILY MEMBER"/>
    <property type="match status" value="1"/>
</dbReference>
<gene>
    <name evidence="4" type="ORF">GIB67_012026</name>
</gene>
<comment type="caution">
    <text evidence="4">The sequence shown here is derived from an EMBL/GenBank/DDBJ whole genome shotgun (WGS) entry which is preliminary data.</text>
</comment>
<evidence type="ECO:0000256" key="2">
    <source>
        <dbReference type="ARBA" id="ARBA00022679"/>
    </source>
</evidence>
<protein>
    <recommendedName>
        <fullName evidence="6">Alkyl transferase</fullName>
    </recommendedName>
</protein>
<evidence type="ECO:0008006" key="6">
    <source>
        <dbReference type="Google" id="ProtNLM"/>
    </source>
</evidence>
<dbReference type="Gene3D" id="3.40.1180.10">
    <property type="entry name" value="Decaprenyl diphosphate synthase-like"/>
    <property type="match status" value="1"/>
</dbReference>
<dbReference type="InterPro" id="IPR036424">
    <property type="entry name" value="UPP_synth-like_sf"/>
</dbReference>
<feature type="region of interest" description="Disordered" evidence="3">
    <location>
        <begin position="1"/>
        <end position="42"/>
    </location>
</feature>
<evidence type="ECO:0000313" key="5">
    <source>
        <dbReference type="Proteomes" id="UP000541444"/>
    </source>
</evidence>
<feature type="compositionally biased region" description="Polar residues" evidence="3">
    <location>
        <begin position="23"/>
        <end position="32"/>
    </location>
</feature>
<dbReference type="GO" id="GO:0016094">
    <property type="term" value="P:polyprenol biosynthetic process"/>
    <property type="evidence" value="ECO:0007669"/>
    <property type="project" value="TreeGrafter"/>
</dbReference>
<organism evidence="4 5">
    <name type="scientific">Kingdonia uniflora</name>
    <dbReference type="NCBI Taxonomy" id="39325"/>
    <lineage>
        <taxon>Eukaryota</taxon>
        <taxon>Viridiplantae</taxon>
        <taxon>Streptophyta</taxon>
        <taxon>Embryophyta</taxon>
        <taxon>Tracheophyta</taxon>
        <taxon>Spermatophyta</taxon>
        <taxon>Magnoliopsida</taxon>
        <taxon>Ranunculales</taxon>
        <taxon>Circaeasteraceae</taxon>
        <taxon>Kingdonia</taxon>
    </lineage>
</organism>
<dbReference type="EMBL" id="JACGCM010001854">
    <property type="protein sequence ID" value="KAF6148251.1"/>
    <property type="molecule type" value="Genomic_DNA"/>
</dbReference>
<sequence length="240" mass="27504">MREPNRKQIQLHPQLQEKPLTGTWDSSSNTRDTSYHHLQPPPVAEPMYAARRSVPSRSAGAAGTSSTKSFYSLVSNMGTPKFVTKLFQSRHFVNYRAEVYIQCYICGSSSKSHCIHPRPESKYAQNWNMQEGEGHKVGMFMLKYCYELGIKYLTIYAFSIDNFNRRPNEVQYVMDLMQEKTEGLLKEESIVNSYGIKVYFLGNLKLLNEHVRLEIEMAMVSTTKNDKVVLIICVAYTSCA</sequence>
<name>A0A7J7M046_9MAGN</name>
<dbReference type="SUPFAM" id="SSF64005">
    <property type="entry name" value="Undecaprenyl diphosphate synthase"/>
    <property type="match status" value="1"/>
</dbReference>
<evidence type="ECO:0000313" key="4">
    <source>
        <dbReference type="EMBL" id="KAF6148251.1"/>
    </source>
</evidence>
<dbReference type="Pfam" id="PF01255">
    <property type="entry name" value="Prenyltransf"/>
    <property type="match status" value="1"/>
</dbReference>
<dbReference type="Proteomes" id="UP000541444">
    <property type="component" value="Unassembled WGS sequence"/>
</dbReference>
<reference evidence="4 5" key="1">
    <citation type="journal article" date="2020" name="IScience">
        <title>Genome Sequencing of the Endangered Kingdonia uniflora (Circaeasteraceae, Ranunculales) Reveals Potential Mechanisms of Evolutionary Specialization.</title>
        <authorList>
            <person name="Sun Y."/>
            <person name="Deng T."/>
            <person name="Zhang A."/>
            <person name="Moore M.J."/>
            <person name="Landis J.B."/>
            <person name="Lin N."/>
            <person name="Zhang H."/>
            <person name="Zhang X."/>
            <person name="Huang J."/>
            <person name="Zhang X."/>
            <person name="Sun H."/>
            <person name="Wang H."/>
        </authorList>
    </citation>
    <scope>NUCLEOTIDE SEQUENCE [LARGE SCALE GENOMIC DNA]</scope>
    <source>
        <strain evidence="4">TB1705</strain>
        <tissue evidence="4">Leaf</tissue>
    </source>
</reference>
<evidence type="ECO:0000256" key="3">
    <source>
        <dbReference type="SAM" id="MobiDB-lite"/>
    </source>
</evidence>
<dbReference type="PANTHER" id="PTHR10291:SF43">
    <property type="entry name" value="DEHYDRODOLICHYL DIPHOSPHATE SYNTHASE COMPLEX SUBUNIT DHDDS"/>
    <property type="match status" value="1"/>
</dbReference>
<keyword evidence="5" id="KW-1185">Reference proteome</keyword>
<evidence type="ECO:0000256" key="1">
    <source>
        <dbReference type="ARBA" id="ARBA00005432"/>
    </source>
</evidence>
<dbReference type="GO" id="GO:0045547">
    <property type="term" value="F:ditrans,polycis-polyprenyl diphosphate synthase [(2E,6E)-farnesyl diphosphate specific] activity"/>
    <property type="evidence" value="ECO:0007669"/>
    <property type="project" value="TreeGrafter"/>
</dbReference>
<comment type="similarity">
    <text evidence="1">Belongs to the UPP synthase family.</text>
</comment>
<dbReference type="GO" id="GO:0005783">
    <property type="term" value="C:endoplasmic reticulum"/>
    <property type="evidence" value="ECO:0007669"/>
    <property type="project" value="TreeGrafter"/>
</dbReference>
<accession>A0A7J7M046</accession>